<sequence>MNFIIKRKVLIAMLFTALSMLGFFSYKQLPVELLPNATLPMLFVQVGTSMEVDPRYMESEAIIPLEGVVGGMEGVEKIVSTAGQQRGSIQISFEQGTNLKYAYLKLAEKVAAKRKDLPQEFGVQVHKVDMEQLTNMFMNIQVRGGGGVDRVRQVTENEIVDKIQNINGIANVAVFGGREKSVEIILKDDVCKSYGISPSDVRSVLNQNKNMRSFAGNVIENDKMHFVNVVSEFSNISELNELVVKEAGNIKLKDIANIHFGVKEETSYSRVNGKEAVTLQLTQDSQSNIIDLADNVIEKIEEINEEFAGKDISMVVQTNSAETMKTNIDLIIELALIGGILAIFVLWIFLKNIRLVAVIALAIPISVYTAFNFFYAYDISINTLTLLGMALAIGMLLDNSIVVLENIYRLAGQNKDPDTAVIQGTREVWRSIFAATLTTITVFLPFLFSSNFLIGLMGKHIGVSIISTLLVSLVVALLLIPMITHSFLKRKKASRTLNFENISLHNRLVQIYLVTLKSCMRFPGKTILAALGLFFITLLISLGLSMISNTEAETEDLKLYVTLPAGTTLENTDLLIREVEQRLDSIQEKKDITSQVYEEEAILTIKLVDDYRDKQNLSVPGIKKNILERVDNLPRASFSWDPPATSRRFGGGGGGGFGGDNAFMQMLGMGTQKEKLIIKGQDFDKMLDVSEDLEYYLGQLSSIQNVSVRNPAKRPELVLELDKQIMAIYDIPVNSVLSELNSFQKEFSSGVKFKQGTEEYDIIIKTLGDTEQETRDAADLRKLVVRGTQGAEFELQNISNLNFTDGLSTIKRTNQEKQLEVEYRFIDEINDEKDLLTASRVEIDELVARMNIPSGIALEIVHEENTLAEFGFLFLMAIILIFMILASVFESFTMPIVMMFSIPMAAIGSLIALILTGTPLMNANVFIGLIILLGIVVNNGIIMIDYSNVLQKRGYRESRALMMAGLARIRPILITAITTIIALLPLALGRGEYVTQLGAPFAITVIGGLSLSTVLTLVFIPTLYVGLRTSLNWIQSQPVLVKAVQMAIWIIGTYFIYTEVDSKIWQIITFLLLLLSVPACIYFIQTSLRKANEKLIDPDEALHIEIRNLVKIYEWDGRFTREWKSGLKIRERLGLKESYSSLRDFVTLIWQLPLAGFFIFFIYYHLENKYWLLGLSILFQIMLLHFMAPVMEYRNHLKKESSKQWIRRFIYAIHKIIYWIFPVFVFGYFYQKYELLGLIIPLAFFWYLALLIKVSSNKIYREKINVNRVKGRFSGIRKFFYRFVLIIPIIGKKKIPFKAVKGVSFNIENGMFGLLGPNGAGKSTLMRIICGILEQSYGQITINGIDVIEKREELQGLIGYLPQEFGMYENMSAWDFLNYMGILKKLNNNAERRERVEYVLKAVHMIDQKDNKIGSFSGGMKQRIGIAQILLHLPRILVVDEPTAGLDPRERIRFRNLLVELSKDRIVIFSTHIIEDVASSCNRVGVMKKGELKYLGEPIHMAGIADKKVWMLTVSLEEFEELKTKHVIIHHMRDKDQIRVRCLADEYPGYNAVNTKANLEDAYLCLLNEKEEKA</sequence>
<dbReference type="Gene3D" id="1.20.1640.10">
    <property type="entry name" value="Multidrug efflux transporter AcrB transmembrane domain"/>
    <property type="match status" value="2"/>
</dbReference>
<dbReference type="Gene3D" id="3.30.70.1430">
    <property type="entry name" value="Multidrug efflux transporter AcrB pore domain"/>
    <property type="match status" value="2"/>
</dbReference>
<dbReference type="InterPro" id="IPR003439">
    <property type="entry name" value="ABC_transporter-like_ATP-bd"/>
</dbReference>
<reference evidence="7" key="2">
    <citation type="journal article" date="2020" name="Antonie Van Leeuwenhoek">
        <title>Labilibaculum antarcticum sp. nov., a novel facultative anaerobic, psychrotorelant bacterium isolated from marine sediment of Antarctica.</title>
        <authorList>
            <person name="Watanabe M."/>
            <person name="Kojima H."/>
            <person name="Fukui M."/>
        </authorList>
    </citation>
    <scope>NUCLEOTIDE SEQUENCE [LARGE SCALE GENOMIC DNA]</scope>
    <source>
        <strain evidence="7">SPP2</strain>
    </source>
</reference>
<dbReference type="GO" id="GO:0042910">
    <property type="term" value="F:xenobiotic transmembrane transporter activity"/>
    <property type="evidence" value="ECO:0007669"/>
    <property type="project" value="TreeGrafter"/>
</dbReference>
<feature type="domain" description="ABC transporter" evidence="5">
    <location>
        <begin position="1285"/>
        <end position="1514"/>
    </location>
</feature>
<dbReference type="Gene3D" id="3.30.70.1320">
    <property type="entry name" value="Multidrug efflux transporter AcrB pore domain like"/>
    <property type="match status" value="1"/>
</dbReference>
<evidence type="ECO:0000256" key="4">
    <source>
        <dbReference type="SAM" id="Phobius"/>
    </source>
</evidence>
<feature type="transmembrane region" description="Helical" evidence="4">
    <location>
        <begin position="1039"/>
        <end position="1058"/>
    </location>
</feature>
<feature type="transmembrane region" description="Helical" evidence="4">
    <location>
        <begin position="1064"/>
        <end position="1084"/>
    </location>
</feature>
<dbReference type="SUPFAM" id="SSF82693">
    <property type="entry name" value="Multidrug efflux transporter AcrB pore domain, PN1, PN2, PC1 and PC2 subdomains"/>
    <property type="match status" value="2"/>
</dbReference>
<dbReference type="KEGG" id="mbas:ALGA_1976"/>
<evidence type="ECO:0000256" key="2">
    <source>
        <dbReference type="ARBA" id="ARBA00022840"/>
    </source>
</evidence>
<dbReference type="GO" id="GO:0016887">
    <property type="term" value="F:ATP hydrolysis activity"/>
    <property type="evidence" value="ECO:0007669"/>
    <property type="project" value="InterPro"/>
</dbReference>
<dbReference type="GO" id="GO:0005524">
    <property type="term" value="F:ATP binding"/>
    <property type="evidence" value="ECO:0007669"/>
    <property type="project" value="UniProtKB-KW"/>
</dbReference>
<feature type="transmembrane region" description="Helical" evidence="4">
    <location>
        <begin position="330"/>
        <end position="350"/>
    </location>
</feature>
<feature type="transmembrane region" description="Helical" evidence="4">
    <location>
        <begin position="383"/>
        <end position="407"/>
    </location>
</feature>
<feature type="transmembrane region" description="Helical" evidence="4">
    <location>
        <begin position="870"/>
        <end position="889"/>
    </location>
</feature>
<name>A0A1Y1CJ28_9BACT</name>
<feature type="transmembrane region" description="Helical" evidence="4">
    <location>
        <begin position="1145"/>
        <end position="1164"/>
    </location>
</feature>
<dbReference type="Pfam" id="PF00873">
    <property type="entry name" value="ACR_tran"/>
    <property type="match status" value="1"/>
</dbReference>
<keyword evidence="2 6" id="KW-0067">ATP-binding</keyword>
<accession>A0A1Y1CJ28</accession>
<feature type="transmembrane region" description="Helical" evidence="4">
    <location>
        <begin position="1235"/>
        <end position="1254"/>
    </location>
</feature>
<dbReference type="SUPFAM" id="SSF52540">
    <property type="entry name" value="P-loop containing nucleoside triphosphate hydrolases"/>
    <property type="match status" value="1"/>
</dbReference>
<dbReference type="PANTHER" id="PTHR32063">
    <property type="match status" value="1"/>
</dbReference>
<feature type="transmembrane region" description="Helical" evidence="4">
    <location>
        <begin position="967"/>
        <end position="988"/>
    </location>
</feature>
<dbReference type="PRINTS" id="PR00702">
    <property type="entry name" value="ACRIFLAVINRP"/>
</dbReference>
<evidence type="ECO:0000259" key="5">
    <source>
        <dbReference type="PROSITE" id="PS50893"/>
    </source>
</evidence>
<dbReference type="InterPro" id="IPR001036">
    <property type="entry name" value="Acrflvin-R"/>
</dbReference>
<organism evidence="6 7">
    <name type="scientific">Labilibaculum antarcticum</name>
    <dbReference type="NCBI Taxonomy" id="1717717"/>
    <lineage>
        <taxon>Bacteria</taxon>
        <taxon>Pseudomonadati</taxon>
        <taxon>Bacteroidota</taxon>
        <taxon>Bacteroidia</taxon>
        <taxon>Marinilabiliales</taxon>
        <taxon>Marinifilaceae</taxon>
        <taxon>Labilibaculum</taxon>
    </lineage>
</organism>
<dbReference type="InterPro" id="IPR017871">
    <property type="entry name" value="ABC_transporter-like_CS"/>
</dbReference>
<dbReference type="InterPro" id="IPR027417">
    <property type="entry name" value="P-loop_NTPase"/>
</dbReference>
<dbReference type="Proteomes" id="UP000218267">
    <property type="component" value="Chromosome"/>
</dbReference>
<dbReference type="GO" id="GO:0005886">
    <property type="term" value="C:plasma membrane"/>
    <property type="evidence" value="ECO:0007669"/>
    <property type="project" value="TreeGrafter"/>
</dbReference>
<feature type="transmembrane region" description="Helical" evidence="4">
    <location>
        <begin position="896"/>
        <end position="917"/>
    </location>
</feature>
<dbReference type="OrthoDB" id="1108346at2"/>
<protein>
    <submittedName>
        <fullName evidence="6">ABC transporter ATP-binding protein</fullName>
    </submittedName>
</protein>
<keyword evidence="4" id="KW-0812">Transmembrane</keyword>
<keyword evidence="4" id="KW-1133">Transmembrane helix</keyword>
<dbReference type="PROSITE" id="PS00211">
    <property type="entry name" value="ABC_TRANSPORTER_1"/>
    <property type="match status" value="1"/>
</dbReference>
<dbReference type="InterPro" id="IPR003593">
    <property type="entry name" value="AAA+_ATPase"/>
</dbReference>
<evidence type="ECO:0000313" key="7">
    <source>
        <dbReference type="Proteomes" id="UP000218267"/>
    </source>
</evidence>
<reference evidence="6 7" key="1">
    <citation type="journal article" date="2018" name="Mar. Genomics">
        <title>Complete genome sequence of Marinifilaceae bacterium strain SPP2, isolated from the Antarctic marine sediment.</title>
        <authorList>
            <person name="Watanabe M."/>
            <person name="Kojima H."/>
            <person name="Fukui M."/>
        </authorList>
    </citation>
    <scope>NUCLEOTIDE SEQUENCE [LARGE SCALE GENOMIC DNA]</scope>
    <source>
        <strain evidence="6 7">SPP2</strain>
    </source>
</reference>
<feature type="transmembrane region" description="Helical" evidence="4">
    <location>
        <begin position="355"/>
        <end position="377"/>
    </location>
</feature>
<keyword evidence="3" id="KW-0175">Coiled coil</keyword>
<dbReference type="SUPFAM" id="SSF82714">
    <property type="entry name" value="Multidrug efflux transporter AcrB TolC docking domain, DN and DC subdomains"/>
    <property type="match status" value="1"/>
</dbReference>
<dbReference type="Gene3D" id="3.30.2090.10">
    <property type="entry name" value="Multidrug efflux transporter AcrB TolC docking domain, DN and DC subdomains"/>
    <property type="match status" value="2"/>
</dbReference>
<dbReference type="PANTHER" id="PTHR32063:SF0">
    <property type="entry name" value="SWARMING MOTILITY PROTEIN SWRC"/>
    <property type="match status" value="1"/>
</dbReference>
<dbReference type="Pfam" id="PF00005">
    <property type="entry name" value="ABC_tran"/>
    <property type="match status" value="1"/>
</dbReference>
<evidence type="ECO:0000256" key="1">
    <source>
        <dbReference type="ARBA" id="ARBA00022741"/>
    </source>
</evidence>
<evidence type="ECO:0000256" key="3">
    <source>
        <dbReference type="SAM" id="Coils"/>
    </source>
</evidence>
<keyword evidence="1" id="KW-0547">Nucleotide-binding</keyword>
<feature type="transmembrane region" description="Helical" evidence="4">
    <location>
        <begin position="1275"/>
        <end position="1291"/>
    </location>
</feature>
<feature type="coiled-coil region" evidence="3">
    <location>
        <begin position="569"/>
        <end position="596"/>
    </location>
</feature>
<dbReference type="RefSeq" id="WP_096429193.1">
    <property type="nucleotide sequence ID" value="NZ_AP018042.1"/>
</dbReference>
<feature type="transmembrane region" description="Helical" evidence="4">
    <location>
        <begin position="460"/>
        <end position="483"/>
    </location>
</feature>
<dbReference type="InterPro" id="IPR027463">
    <property type="entry name" value="AcrB_DN_DC_subdom"/>
</dbReference>
<feature type="transmembrane region" description="Helical" evidence="4">
    <location>
        <begin position="527"/>
        <end position="547"/>
    </location>
</feature>
<evidence type="ECO:0000313" key="6">
    <source>
        <dbReference type="EMBL" id="BAX80334.1"/>
    </source>
</evidence>
<dbReference type="PROSITE" id="PS50893">
    <property type="entry name" value="ABC_TRANSPORTER_2"/>
    <property type="match status" value="1"/>
</dbReference>
<gene>
    <name evidence="6" type="ORF">ALGA_1976</name>
</gene>
<feature type="transmembrane region" description="Helical" evidence="4">
    <location>
        <begin position="1209"/>
        <end position="1229"/>
    </location>
</feature>
<dbReference type="Gene3D" id="3.30.70.1440">
    <property type="entry name" value="Multidrug efflux transporter AcrB pore domain"/>
    <property type="match status" value="1"/>
</dbReference>
<dbReference type="EMBL" id="AP018042">
    <property type="protein sequence ID" value="BAX80334.1"/>
    <property type="molecule type" value="Genomic_DNA"/>
</dbReference>
<feature type="transmembrane region" description="Helical" evidence="4">
    <location>
        <begin position="428"/>
        <end position="448"/>
    </location>
</feature>
<dbReference type="SMART" id="SM00382">
    <property type="entry name" value="AAA"/>
    <property type="match status" value="1"/>
</dbReference>
<feature type="transmembrane region" description="Helical" evidence="4">
    <location>
        <begin position="1170"/>
        <end position="1188"/>
    </location>
</feature>
<feature type="transmembrane region" description="Helical" evidence="4">
    <location>
        <begin position="923"/>
        <end position="946"/>
    </location>
</feature>
<keyword evidence="4" id="KW-0472">Membrane</keyword>
<dbReference type="CDD" id="cd03264">
    <property type="entry name" value="ABC_drug_resistance_like"/>
    <property type="match status" value="1"/>
</dbReference>
<keyword evidence="7" id="KW-1185">Reference proteome</keyword>
<dbReference type="Gene3D" id="3.40.50.300">
    <property type="entry name" value="P-loop containing nucleotide triphosphate hydrolases"/>
    <property type="match status" value="1"/>
</dbReference>
<dbReference type="SUPFAM" id="SSF82866">
    <property type="entry name" value="Multidrug efflux transporter AcrB transmembrane domain"/>
    <property type="match status" value="2"/>
</dbReference>
<proteinExistence type="predicted"/>
<feature type="transmembrane region" description="Helical" evidence="4">
    <location>
        <begin position="1000"/>
        <end position="1027"/>
    </location>
</feature>